<sequence length="730" mass="82189">MVDTFITATDPPLSPSEKRFTRSMANTHSKENNHPNESDTFSSKNDNGKRCGGTDDTSAITTKRLRSQQLNDPFTVIPVSAANDNDPPGSPFSNHQASQNSTDSPQVVAQQSDEGDSNNSNSMLPVQQRTYEDSNRPDTDVDLTPPIMSSQQRHYSQSPLLNGSSDGWEGARSSPRYSPPPIALPSRSDGLRYSDLDDDNDEDAHYSTFGWPVMDQSSLRESFLDDGEDRRCNQSPSDYFSMNDNDSNIFLPDRPIQRTLIQDFLQADDYVPSDTYGRSGLEMDSDQLGTDIGQRTTTTTGGHQPTDEMDIFFSAGPADNTSMSFTTKLSIAQQKQEFLALAKPTWITSWPHFLTYDYFNTHDAHDRSDIVPSPPSSPSTIPLDNNSSNNDNLDTHTDDDTSDNDDESKSTTTTAAIPPISTASYFDTKFSVLHRVGSGEYADVWKVWDIESNEVFAIKKLKIPFQSFSDRWLQLVEARNMMMVQHSPYCLNLFNTWEQDGYLYLQTDLAVGTLNEYIQRLQEPIDEPTAWKIIYEIASGLQAIHHAGVVHLDLKPSNIMVDSNGTLKIGDFGTSIRRPLDPYEFKGEGDRHYMAPDLLREEYDTPADVFSLGLVIFQMMTQVELPSTGDSWEMIRLGDFSNYKQPLNNVPLEIRRLLLMMLKSRSDERATMDEILALPHLQRLASSSSSSEQQQKQPQQPQGRRQIKRRQQQTPGALHDYAQLILDEQD</sequence>
<dbReference type="InParanoid" id="A0A163KA72"/>
<dbReference type="STRING" id="4829.A0A163KA72"/>
<evidence type="ECO:0000313" key="9">
    <source>
        <dbReference type="EMBL" id="SAM05583.1"/>
    </source>
</evidence>
<dbReference type="AlphaFoldDB" id="A0A163KA72"/>
<keyword evidence="2 6" id="KW-0547">Nucleotide-binding</keyword>
<evidence type="ECO:0000259" key="8">
    <source>
        <dbReference type="PROSITE" id="PS50011"/>
    </source>
</evidence>
<dbReference type="Gene3D" id="1.10.510.10">
    <property type="entry name" value="Transferase(Phosphotransferase) domain 1"/>
    <property type="match status" value="1"/>
</dbReference>
<dbReference type="GO" id="GO:0005737">
    <property type="term" value="C:cytoplasm"/>
    <property type="evidence" value="ECO:0007669"/>
    <property type="project" value="TreeGrafter"/>
</dbReference>
<dbReference type="InterPro" id="IPR008271">
    <property type="entry name" value="Ser/Thr_kinase_AS"/>
</dbReference>
<keyword evidence="10" id="KW-1185">Reference proteome</keyword>
<feature type="compositionally biased region" description="Polar residues" evidence="7">
    <location>
        <begin position="147"/>
        <end position="165"/>
    </location>
</feature>
<dbReference type="Gene3D" id="3.30.200.20">
    <property type="entry name" value="Phosphorylase Kinase, domain 1"/>
    <property type="match status" value="1"/>
</dbReference>
<dbReference type="PROSITE" id="PS00107">
    <property type="entry name" value="PROTEIN_KINASE_ATP"/>
    <property type="match status" value="1"/>
</dbReference>
<dbReference type="PROSITE" id="PS50011">
    <property type="entry name" value="PROTEIN_KINASE_DOM"/>
    <property type="match status" value="1"/>
</dbReference>
<dbReference type="PANTHER" id="PTHR11042">
    <property type="entry name" value="EUKARYOTIC TRANSLATION INITIATION FACTOR 2-ALPHA KINASE EIF2-ALPHA KINASE -RELATED"/>
    <property type="match status" value="1"/>
</dbReference>
<dbReference type="InterPro" id="IPR011009">
    <property type="entry name" value="Kinase-like_dom_sf"/>
</dbReference>
<dbReference type="GO" id="GO:0005524">
    <property type="term" value="F:ATP binding"/>
    <property type="evidence" value="ECO:0007669"/>
    <property type="project" value="UniProtKB-UniRule"/>
</dbReference>
<feature type="compositionally biased region" description="Polar residues" evidence="7">
    <location>
        <begin position="55"/>
        <end position="72"/>
    </location>
</feature>
<dbReference type="GO" id="GO:0110031">
    <property type="term" value="P:negative regulation of G2/MI transition of meiotic cell cycle"/>
    <property type="evidence" value="ECO:0007669"/>
    <property type="project" value="TreeGrafter"/>
</dbReference>
<feature type="region of interest" description="Disordered" evidence="7">
    <location>
        <begin position="367"/>
        <end position="414"/>
    </location>
</feature>
<dbReference type="InterPro" id="IPR017441">
    <property type="entry name" value="Protein_kinase_ATP_BS"/>
</dbReference>
<evidence type="ECO:0000256" key="6">
    <source>
        <dbReference type="PROSITE-ProRule" id="PRU10141"/>
    </source>
</evidence>
<proteinExistence type="inferred from homology"/>
<feature type="binding site" evidence="6">
    <location>
        <position position="460"/>
    </location>
    <ligand>
        <name>ATP</name>
        <dbReference type="ChEBI" id="CHEBI:30616"/>
    </ligand>
</feature>
<evidence type="ECO:0000256" key="4">
    <source>
        <dbReference type="ARBA" id="ARBA00022840"/>
    </source>
</evidence>
<keyword evidence="1" id="KW-0808">Transferase</keyword>
<name>A0A163KA72_ABSGL</name>
<dbReference type="EMBL" id="LT554468">
    <property type="protein sequence ID" value="SAM05583.1"/>
    <property type="molecule type" value="Genomic_DNA"/>
</dbReference>
<keyword evidence="4 6" id="KW-0067">ATP-binding</keyword>
<dbReference type="InterPro" id="IPR050339">
    <property type="entry name" value="CC_SR_Kinase"/>
</dbReference>
<feature type="region of interest" description="Disordered" evidence="7">
    <location>
        <begin position="683"/>
        <end position="719"/>
    </location>
</feature>
<dbReference type="InterPro" id="IPR000719">
    <property type="entry name" value="Prot_kinase_dom"/>
</dbReference>
<dbReference type="SMART" id="SM00220">
    <property type="entry name" value="S_TKc"/>
    <property type="match status" value="1"/>
</dbReference>
<dbReference type="Pfam" id="PF00069">
    <property type="entry name" value="Pkinase"/>
    <property type="match status" value="1"/>
</dbReference>
<protein>
    <recommendedName>
        <fullName evidence="8">Protein kinase domain-containing protein</fullName>
    </recommendedName>
</protein>
<feature type="compositionally biased region" description="Polar residues" evidence="7">
    <location>
        <begin position="91"/>
        <end position="129"/>
    </location>
</feature>
<organism evidence="9">
    <name type="scientific">Absidia glauca</name>
    <name type="common">Pin mould</name>
    <dbReference type="NCBI Taxonomy" id="4829"/>
    <lineage>
        <taxon>Eukaryota</taxon>
        <taxon>Fungi</taxon>
        <taxon>Fungi incertae sedis</taxon>
        <taxon>Mucoromycota</taxon>
        <taxon>Mucoromycotina</taxon>
        <taxon>Mucoromycetes</taxon>
        <taxon>Mucorales</taxon>
        <taxon>Cunninghamellaceae</taxon>
        <taxon>Absidia</taxon>
    </lineage>
</organism>
<evidence type="ECO:0000256" key="1">
    <source>
        <dbReference type="ARBA" id="ARBA00022679"/>
    </source>
</evidence>
<evidence type="ECO:0000256" key="5">
    <source>
        <dbReference type="ARBA" id="ARBA00037982"/>
    </source>
</evidence>
<dbReference type="Proteomes" id="UP000078561">
    <property type="component" value="Unassembled WGS sequence"/>
</dbReference>
<accession>A0A163KA72</accession>
<feature type="region of interest" description="Disordered" evidence="7">
    <location>
        <begin position="1"/>
        <end position="199"/>
    </location>
</feature>
<feature type="compositionally biased region" description="Low complexity" evidence="7">
    <location>
        <begin position="289"/>
        <end position="302"/>
    </location>
</feature>
<gene>
    <name evidence="9" type="primary">ABSGL_11458.1 scaffold 12295</name>
</gene>
<evidence type="ECO:0000256" key="2">
    <source>
        <dbReference type="ARBA" id="ARBA00022741"/>
    </source>
</evidence>
<feature type="compositionally biased region" description="Basic and acidic residues" evidence="7">
    <location>
        <begin position="28"/>
        <end position="37"/>
    </location>
</feature>
<reference evidence="9" key="1">
    <citation type="submission" date="2016-04" db="EMBL/GenBank/DDBJ databases">
        <authorList>
            <person name="Evans L.H."/>
            <person name="Alamgir A."/>
            <person name="Owens N."/>
            <person name="Weber N.D."/>
            <person name="Virtaneva K."/>
            <person name="Barbian K."/>
            <person name="Babar A."/>
            <person name="Rosenke K."/>
        </authorList>
    </citation>
    <scope>NUCLEOTIDE SEQUENCE [LARGE SCALE GENOMIC DNA]</scope>
    <source>
        <strain evidence="9">CBS 101.48</strain>
    </source>
</reference>
<feature type="compositionally biased region" description="Low complexity" evidence="7">
    <location>
        <begin position="683"/>
        <end position="704"/>
    </location>
</feature>
<dbReference type="PROSITE" id="PS00108">
    <property type="entry name" value="PROTEIN_KINASE_ST"/>
    <property type="match status" value="1"/>
</dbReference>
<feature type="compositionally biased region" description="Basic and acidic residues" evidence="7">
    <location>
        <begin position="130"/>
        <end position="139"/>
    </location>
</feature>
<dbReference type="OMA" id="MANTHSK"/>
<keyword evidence="3" id="KW-0418">Kinase</keyword>
<dbReference type="OrthoDB" id="5337378at2759"/>
<dbReference type="GO" id="GO:0005634">
    <property type="term" value="C:nucleus"/>
    <property type="evidence" value="ECO:0007669"/>
    <property type="project" value="TreeGrafter"/>
</dbReference>
<dbReference type="SUPFAM" id="SSF56112">
    <property type="entry name" value="Protein kinase-like (PK-like)"/>
    <property type="match status" value="1"/>
</dbReference>
<comment type="similarity">
    <text evidence="5">Belongs to the protein kinase superfamily. Ser/Thr protein kinase family. GCN2 subfamily.</text>
</comment>
<dbReference type="PANTHER" id="PTHR11042:SF190">
    <property type="entry name" value="MITOSIS INHIBITOR PROTEIN KINASE MIK1"/>
    <property type="match status" value="1"/>
</dbReference>
<evidence type="ECO:0000313" key="10">
    <source>
        <dbReference type="Proteomes" id="UP000078561"/>
    </source>
</evidence>
<evidence type="ECO:0000256" key="7">
    <source>
        <dbReference type="SAM" id="MobiDB-lite"/>
    </source>
</evidence>
<evidence type="ECO:0000256" key="3">
    <source>
        <dbReference type="ARBA" id="ARBA00022777"/>
    </source>
</evidence>
<feature type="region of interest" description="Disordered" evidence="7">
    <location>
        <begin position="280"/>
        <end position="307"/>
    </location>
</feature>
<dbReference type="GO" id="GO:0004713">
    <property type="term" value="F:protein tyrosine kinase activity"/>
    <property type="evidence" value="ECO:0007669"/>
    <property type="project" value="TreeGrafter"/>
</dbReference>
<feature type="domain" description="Protein kinase" evidence="8">
    <location>
        <begin position="430"/>
        <end position="681"/>
    </location>
</feature>